<feature type="compositionally biased region" description="Low complexity" evidence="1">
    <location>
        <begin position="206"/>
        <end position="218"/>
    </location>
</feature>
<evidence type="ECO:0000313" key="3">
    <source>
        <dbReference type="EMBL" id="RDX48600.1"/>
    </source>
</evidence>
<dbReference type="Proteomes" id="UP000256964">
    <property type="component" value="Unassembled WGS sequence"/>
</dbReference>
<organism evidence="3 4">
    <name type="scientific">Lentinus brumalis</name>
    <dbReference type="NCBI Taxonomy" id="2498619"/>
    <lineage>
        <taxon>Eukaryota</taxon>
        <taxon>Fungi</taxon>
        <taxon>Dikarya</taxon>
        <taxon>Basidiomycota</taxon>
        <taxon>Agaricomycotina</taxon>
        <taxon>Agaricomycetes</taxon>
        <taxon>Polyporales</taxon>
        <taxon>Polyporaceae</taxon>
        <taxon>Lentinus</taxon>
    </lineage>
</organism>
<sequence length="332" mass="36539">MSGMGFQMFGFVASVIGTAISFGAVYTWLRDAMPSAKMRALDALLSETEMLLRSAMEEGTIDYGQYDRFFRSRIWAAKVRTDNLRADVYNINGRWHELRHWLGGMSSNISAVMVSLYKIRAQVAVSSSRGRQRLAKQGMTANPTLELYARRDRVSSLPLPDPPAVATLAVSMQPCLLDRVDAIADSTVLTREVAPSRGITQPSPRPSSAESLAAEPPAYDGPADVQSDDALPSLAFPSKDKPAFGGRRILDRLVLYRFGKHSSSVNDAHCEHKRRGFSGPFRIFSESFQGSPATLPPATSRLVSPPVEKDAHLHTVPWEERSHVAVQIKLPV</sequence>
<gene>
    <name evidence="3" type="ORF">OH76DRAFT_1483702</name>
</gene>
<dbReference type="OrthoDB" id="2757612at2759"/>
<name>A0A371D7W4_9APHY</name>
<keyword evidence="4" id="KW-1185">Reference proteome</keyword>
<dbReference type="AlphaFoldDB" id="A0A371D7W4"/>
<evidence type="ECO:0000256" key="2">
    <source>
        <dbReference type="SAM" id="Phobius"/>
    </source>
</evidence>
<proteinExistence type="predicted"/>
<dbReference type="EMBL" id="KZ857410">
    <property type="protein sequence ID" value="RDX48600.1"/>
    <property type="molecule type" value="Genomic_DNA"/>
</dbReference>
<evidence type="ECO:0000313" key="4">
    <source>
        <dbReference type="Proteomes" id="UP000256964"/>
    </source>
</evidence>
<feature type="transmembrane region" description="Helical" evidence="2">
    <location>
        <begin position="6"/>
        <end position="29"/>
    </location>
</feature>
<evidence type="ECO:0000256" key="1">
    <source>
        <dbReference type="SAM" id="MobiDB-lite"/>
    </source>
</evidence>
<reference evidence="3 4" key="1">
    <citation type="journal article" date="2018" name="Biotechnol. Biofuels">
        <title>Integrative visual omics of the white-rot fungus Polyporus brumalis exposes the biotechnological potential of its oxidative enzymes for delignifying raw plant biomass.</title>
        <authorList>
            <person name="Miyauchi S."/>
            <person name="Rancon A."/>
            <person name="Drula E."/>
            <person name="Hage H."/>
            <person name="Chaduli D."/>
            <person name="Favel A."/>
            <person name="Grisel S."/>
            <person name="Henrissat B."/>
            <person name="Herpoel-Gimbert I."/>
            <person name="Ruiz-Duenas F.J."/>
            <person name="Chevret D."/>
            <person name="Hainaut M."/>
            <person name="Lin J."/>
            <person name="Wang M."/>
            <person name="Pangilinan J."/>
            <person name="Lipzen A."/>
            <person name="Lesage-Meessen L."/>
            <person name="Navarro D."/>
            <person name="Riley R."/>
            <person name="Grigoriev I.V."/>
            <person name="Zhou S."/>
            <person name="Raouche S."/>
            <person name="Rosso M.N."/>
        </authorList>
    </citation>
    <scope>NUCLEOTIDE SEQUENCE [LARGE SCALE GENOMIC DNA]</scope>
    <source>
        <strain evidence="3 4">BRFM 1820</strain>
    </source>
</reference>
<accession>A0A371D7W4</accession>
<feature type="region of interest" description="Disordered" evidence="1">
    <location>
        <begin position="194"/>
        <end position="237"/>
    </location>
</feature>
<keyword evidence="2" id="KW-0812">Transmembrane</keyword>
<keyword evidence="2" id="KW-1133">Transmembrane helix</keyword>
<keyword evidence="2" id="KW-0472">Membrane</keyword>
<protein>
    <submittedName>
        <fullName evidence="3">Uncharacterized protein</fullName>
    </submittedName>
</protein>